<dbReference type="AlphaFoldDB" id="A0AAW1THR3"/>
<name>A0AAW1THR3_9CHLO</name>
<gene>
    <name evidence="1" type="ORF">WJX84_007171</name>
</gene>
<organism evidence="1 2">
    <name type="scientific">Apatococcus fuscideae</name>
    <dbReference type="NCBI Taxonomy" id="2026836"/>
    <lineage>
        <taxon>Eukaryota</taxon>
        <taxon>Viridiplantae</taxon>
        <taxon>Chlorophyta</taxon>
        <taxon>core chlorophytes</taxon>
        <taxon>Trebouxiophyceae</taxon>
        <taxon>Chlorellales</taxon>
        <taxon>Chlorellaceae</taxon>
        <taxon>Apatococcus</taxon>
    </lineage>
</organism>
<dbReference type="Proteomes" id="UP001485043">
    <property type="component" value="Unassembled WGS sequence"/>
</dbReference>
<sequence length="86" mass="9322">MRAARRTALHRTTCDLAETLESGPFEALFAAQLQTAGYFVAWTSLDDMSHLANIQEKILMQVLVHALQAAAQAVLAARTALAPVSR</sequence>
<evidence type="ECO:0000313" key="2">
    <source>
        <dbReference type="Proteomes" id="UP001485043"/>
    </source>
</evidence>
<protein>
    <submittedName>
        <fullName evidence="1">Uncharacterized protein</fullName>
    </submittedName>
</protein>
<proteinExistence type="predicted"/>
<keyword evidence="2" id="KW-1185">Reference proteome</keyword>
<dbReference type="EMBL" id="JALJOV010000034">
    <property type="protein sequence ID" value="KAK9868333.1"/>
    <property type="molecule type" value="Genomic_DNA"/>
</dbReference>
<reference evidence="1 2" key="1">
    <citation type="journal article" date="2024" name="Nat. Commun.">
        <title>Phylogenomics reveals the evolutionary origins of lichenization in chlorophyte algae.</title>
        <authorList>
            <person name="Puginier C."/>
            <person name="Libourel C."/>
            <person name="Otte J."/>
            <person name="Skaloud P."/>
            <person name="Haon M."/>
            <person name="Grisel S."/>
            <person name="Petersen M."/>
            <person name="Berrin J.G."/>
            <person name="Delaux P.M."/>
            <person name="Dal Grande F."/>
            <person name="Keller J."/>
        </authorList>
    </citation>
    <scope>NUCLEOTIDE SEQUENCE [LARGE SCALE GENOMIC DNA]</scope>
    <source>
        <strain evidence="1 2">SAG 2523</strain>
    </source>
</reference>
<evidence type="ECO:0000313" key="1">
    <source>
        <dbReference type="EMBL" id="KAK9868333.1"/>
    </source>
</evidence>
<comment type="caution">
    <text evidence="1">The sequence shown here is derived from an EMBL/GenBank/DDBJ whole genome shotgun (WGS) entry which is preliminary data.</text>
</comment>
<accession>A0AAW1THR3</accession>